<dbReference type="PROSITE" id="PS50885">
    <property type="entry name" value="HAMP"/>
    <property type="match status" value="1"/>
</dbReference>
<feature type="domain" description="HAMP" evidence="8">
    <location>
        <begin position="205"/>
        <end position="259"/>
    </location>
</feature>
<sequence>MHLTLKHRFFVLIICTIIACASMFFVQSWMSSSSDASWNKLQQQAQARQTLLLQIRQQVGYGALIHNFKNYVLRGTPKYYSRVVSNYDAISALINQYRSVPVLNSIETSALNDIAMTLKQYRQAADQVQGLFARNTTIKEVDNTVKISDSPAIKGFTTLEEQYQLIISKTTNEFEAVQENSTLYMLIVILLALCGGLILVFWLNRFIVERLSELHQAIHGLATGETNLNKRLDVKGNDEFAKLAAELNTFMSHMVTLIEDIRGVSNDLEDGLSHINHNAQGNAARTDQQKNETELLATAVEELANTAHVVADNTSDAVTAVEHAQTEFTNGVQALSSSASSMQKLASEVEQGSNVITKLKSQSDRIGEIISVIGDIAEQTNLLALNAAIEAARAGDQGRGFAVVADEVRTLAGRTQQSTIEIRKMIEELQTGSEEAVSVMSSSKERSNESVSLISEAENALKVIADEMETISRLNLQIAEASTQQSAVTSETSENIQRIFNLSEDTSSAVKENQHAISSLENKSEVLNGLVSRFNL</sequence>
<dbReference type="KEGG" id="njp:NEJAP_3185"/>
<reference evidence="9 10" key="1">
    <citation type="journal article" date="2008" name="Int. J. Syst. Evol. Microbiol.">
        <title>Neptunomonas japonica sp. nov., an Osedax japonicus symbiont-like bacterium isolated from sediment adjacent to sperm whale carcasses off Kagoshima, Japan.</title>
        <authorList>
            <person name="Miyazaki M."/>
            <person name="Nogi Y."/>
            <person name="Fujiwara Y."/>
            <person name="Kawato M."/>
            <person name="Kubokawa K."/>
            <person name="Horikoshi K."/>
        </authorList>
    </citation>
    <scope>NUCLEOTIDE SEQUENCE [LARGE SCALE GENOMIC DNA]</scope>
    <source>
        <strain evidence="9 10">JAMM 1380</strain>
    </source>
</reference>
<dbReference type="FunFam" id="1.10.287.950:FF:000001">
    <property type="entry name" value="Methyl-accepting chemotaxis sensory transducer"/>
    <property type="match status" value="1"/>
</dbReference>
<proteinExistence type="inferred from homology"/>
<evidence type="ECO:0000256" key="6">
    <source>
        <dbReference type="SAM" id="Phobius"/>
    </source>
</evidence>
<name>A0A7R6PX16_9GAMM</name>
<dbReference type="InterPro" id="IPR003660">
    <property type="entry name" value="HAMP_dom"/>
</dbReference>
<dbReference type="Gene3D" id="6.10.340.10">
    <property type="match status" value="1"/>
</dbReference>
<keyword evidence="6" id="KW-0812">Transmembrane</keyword>
<comment type="subcellular location">
    <subcellularLocation>
        <location evidence="1">Membrane</location>
    </subcellularLocation>
</comment>
<dbReference type="PROSITE" id="PS50111">
    <property type="entry name" value="CHEMOTAXIS_TRANSDUC_2"/>
    <property type="match status" value="1"/>
</dbReference>
<dbReference type="GO" id="GO:0016020">
    <property type="term" value="C:membrane"/>
    <property type="evidence" value="ECO:0007669"/>
    <property type="project" value="UniProtKB-SubCell"/>
</dbReference>
<dbReference type="PANTHER" id="PTHR32089:SF65">
    <property type="entry name" value="CHEMOTAXIS SIGNAL TRANSDUCTION SYSTEM METHYL ACCEPTING SENSORY TRANSDUCER"/>
    <property type="match status" value="1"/>
</dbReference>
<keyword evidence="5" id="KW-0175">Coiled coil</keyword>
<dbReference type="SMART" id="SM00304">
    <property type="entry name" value="HAMP"/>
    <property type="match status" value="1"/>
</dbReference>
<dbReference type="CDD" id="cd11386">
    <property type="entry name" value="MCP_signal"/>
    <property type="match status" value="1"/>
</dbReference>
<feature type="transmembrane region" description="Helical" evidence="6">
    <location>
        <begin position="9"/>
        <end position="30"/>
    </location>
</feature>
<dbReference type="InterPro" id="IPR004089">
    <property type="entry name" value="MCPsignal_dom"/>
</dbReference>
<organism evidence="9 10">
    <name type="scientific">Neptunomonas japonica JAMM 1380</name>
    <dbReference type="NCBI Taxonomy" id="1441457"/>
    <lineage>
        <taxon>Bacteria</taxon>
        <taxon>Pseudomonadati</taxon>
        <taxon>Pseudomonadota</taxon>
        <taxon>Gammaproteobacteria</taxon>
        <taxon>Oceanospirillales</taxon>
        <taxon>Oceanospirillaceae</taxon>
        <taxon>Neptunomonas</taxon>
    </lineage>
</organism>
<evidence type="ECO:0000256" key="1">
    <source>
        <dbReference type="ARBA" id="ARBA00004370"/>
    </source>
</evidence>
<dbReference type="Gene3D" id="1.10.287.950">
    <property type="entry name" value="Methyl-accepting chemotaxis protein"/>
    <property type="match status" value="1"/>
</dbReference>
<keyword evidence="2 4" id="KW-0807">Transducer</keyword>
<dbReference type="GO" id="GO:0007165">
    <property type="term" value="P:signal transduction"/>
    <property type="evidence" value="ECO:0007669"/>
    <property type="project" value="UniProtKB-KW"/>
</dbReference>
<dbReference type="SUPFAM" id="SSF58104">
    <property type="entry name" value="Methyl-accepting chemotaxis protein (MCP) signaling domain"/>
    <property type="match status" value="1"/>
</dbReference>
<evidence type="ECO:0000313" key="10">
    <source>
        <dbReference type="Proteomes" id="UP000595332"/>
    </source>
</evidence>
<feature type="transmembrane region" description="Helical" evidence="6">
    <location>
        <begin position="183"/>
        <end position="203"/>
    </location>
</feature>
<evidence type="ECO:0000259" key="7">
    <source>
        <dbReference type="PROSITE" id="PS50111"/>
    </source>
</evidence>
<gene>
    <name evidence="9" type="ORF">NEJAP_3185</name>
</gene>
<dbReference type="PANTHER" id="PTHR32089">
    <property type="entry name" value="METHYL-ACCEPTING CHEMOTAXIS PROTEIN MCPB"/>
    <property type="match status" value="1"/>
</dbReference>
<dbReference type="Pfam" id="PF00672">
    <property type="entry name" value="HAMP"/>
    <property type="match status" value="1"/>
</dbReference>
<keyword evidence="6" id="KW-1133">Transmembrane helix</keyword>
<dbReference type="AlphaFoldDB" id="A0A7R6PX16"/>
<evidence type="ECO:0000313" key="9">
    <source>
        <dbReference type="EMBL" id="BBB31123.1"/>
    </source>
</evidence>
<comment type="similarity">
    <text evidence="3">Belongs to the methyl-accepting chemotaxis (MCP) protein family.</text>
</comment>
<protein>
    <submittedName>
        <fullName evidence="9">Methyl-accepting chemotaxis protein</fullName>
    </submittedName>
</protein>
<feature type="coiled-coil region" evidence="5">
    <location>
        <begin position="454"/>
        <end position="484"/>
    </location>
</feature>
<evidence type="ECO:0000256" key="2">
    <source>
        <dbReference type="ARBA" id="ARBA00023224"/>
    </source>
</evidence>
<evidence type="ECO:0000256" key="5">
    <source>
        <dbReference type="SAM" id="Coils"/>
    </source>
</evidence>
<dbReference type="GO" id="GO:0006935">
    <property type="term" value="P:chemotaxis"/>
    <property type="evidence" value="ECO:0007669"/>
    <property type="project" value="UniProtKB-ARBA"/>
</dbReference>
<dbReference type="EMBL" id="AP014546">
    <property type="protein sequence ID" value="BBB31123.1"/>
    <property type="molecule type" value="Genomic_DNA"/>
</dbReference>
<evidence type="ECO:0000256" key="4">
    <source>
        <dbReference type="PROSITE-ProRule" id="PRU00284"/>
    </source>
</evidence>
<evidence type="ECO:0000259" key="8">
    <source>
        <dbReference type="PROSITE" id="PS50885"/>
    </source>
</evidence>
<dbReference type="RefSeq" id="WP_201348246.1">
    <property type="nucleotide sequence ID" value="NZ_AP014546.1"/>
</dbReference>
<feature type="domain" description="Methyl-accepting transducer" evidence="7">
    <location>
        <begin position="264"/>
        <end position="500"/>
    </location>
</feature>
<accession>A0A7R6PX16</accession>
<dbReference type="SMART" id="SM00283">
    <property type="entry name" value="MA"/>
    <property type="match status" value="1"/>
</dbReference>
<evidence type="ECO:0000256" key="3">
    <source>
        <dbReference type="ARBA" id="ARBA00029447"/>
    </source>
</evidence>
<dbReference type="Proteomes" id="UP000595332">
    <property type="component" value="Chromosome"/>
</dbReference>
<keyword evidence="10" id="KW-1185">Reference proteome</keyword>
<dbReference type="Pfam" id="PF00015">
    <property type="entry name" value="MCPsignal"/>
    <property type="match status" value="1"/>
</dbReference>
<keyword evidence="6" id="KW-0472">Membrane</keyword>
<dbReference type="PROSITE" id="PS51257">
    <property type="entry name" value="PROKAR_LIPOPROTEIN"/>
    <property type="match status" value="1"/>
</dbReference>